<evidence type="ECO:0000313" key="1">
    <source>
        <dbReference type="EMBL" id="AOU99888.1"/>
    </source>
</evidence>
<keyword evidence="2" id="KW-1185">Reference proteome</keyword>
<dbReference type="EMBL" id="CP017420">
    <property type="protein sequence ID" value="AOU99888.1"/>
    <property type="molecule type" value="Genomic_DNA"/>
</dbReference>
<dbReference type="Proteomes" id="UP000095607">
    <property type="component" value="Chromosome"/>
</dbReference>
<reference evidence="1 2" key="1">
    <citation type="submission" date="2016-09" db="EMBL/GenBank/DDBJ databases">
        <title>Complete genome sequence of Deltia acidovorans CM13 isolated from murine proximal colonic tissue.</title>
        <authorList>
            <person name="Saffarian A."/>
        </authorList>
    </citation>
    <scope>NUCLEOTIDE SEQUENCE [LARGE SCALE GENOMIC DNA]</scope>
    <source>
        <strain evidence="1 2">CM13</strain>
    </source>
</reference>
<accession>A0ABM6DY47</accession>
<protein>
    <submittedName>
        <fullName evidence="1">Uncharacterized protein</fullName>
    </submittedName>
</protein>
<sequence length="75" mass="8090">MLDVTMTNGKAMDQAINWMRTASRELDERYGEGYAKANPQLVAAMVQAAATDQHFQGVNALSEAVVEAADAMRGT</sequence>
<evidence type="ECO:0000313" key="2">
    <source>
        <dbReference type="Proteomes" id="UP000095607"/>
    </source>
</evidence>
<name>A0ABM6DY47_9BURK</name>
<gene>
    <name evidence="1" type="ORF">BI380_00220</name>
</gene>
<proteinExistence type="predicted"/>
<organism evidence="1 2">
    <name type="scientific">Delftia tsuruhatensis</name>
    <dbReference type="NCBI Taxonomy" id="180282"/>
    <lineage>
        <taxon>Bacteria</taxon>
        <taxon>Pseudomonadati</taxon>
        <taxon>Pseudomonadota</taxon>
        <taxon>Betaproteobacteria</taxon>
        <taxon>Burkholderiales</taxon>
        <taxon>Comamonadaceae</taxon>
        <taxon>Delftia</taxon>
    </lineage>
</organism>
<dbReference type="RefSeq" id="WP_070080284.1">
    <property type="nucleotide sequence ID" value="NZ_CBCSDN010000041.1"/>
</dbReference>